<comment type="similarity">
    <text evidence="1">Belongs to the C/M/P thioester hydrolase family.</text>
</comment>
<dbReference type="GO" id="GO:0006631">
    <property type="term" value="P:fatty acid metabolic process"/>
    <property type="evidence" value="ECO:0007669"/>
    <property type="project" value="TreeGrafter"/>
</dbReference>
<feature type="domain" description="Acyl-CoA thioester hydrolase/bile acid-CoA amino acid N-acetyltransferase" evidence="3">
    <location>
        <begin position="18"/>
        <end position="141"/>
    </location>
</feature>
<dbReference type="InterPro" id="IPR016662">
    <property type="entry name" value="Acyl-CoA_thioEstase_long-chain"/>
</dbReference>
<dbReference type="InterPro" id="IPR029058">
    <property type="entry name" value="AB_hydrolase_fold"/>
</dbReference>
<dbReference type="FunFam" id="3.40.50.1820:FF:000024">
    <property type="entry name" value="acyl-coenzyme A thioesterase 4"/>
    <property type="match status" value="1"/>
</dbReference>
<name>A0A4W6C2U9_LATCA</name>
<evidence type="ECO:0000256" key="1">
    <source>
        <dbReference type="ARBA" id="ARBA00006538"/>
    </source>
</evidence>
<sequence length="422" mass="46774">MSSQVRLRLLPSARCLFDEPVQVKVAGLRSRQVVTMRARSTDEKGVTFSSSATYRADGSGEIDLDRDPSLRGSYVGVEPMGLLWSLKADSLHKMFQKSNSLNPHVVKFSVHEEEEEGRMLAEAINERFLMGDGVSRCPVKEGNLRGVLFTPPGKGPFPAILDLYILGGGLPEKRATLLASRGFVVLSVVAYGYDDMPKNIRVVHLDYFEEAIAFLKRQDKVGSEGVGVISLSKTADIALSMASYLPDVGATVWINGCCGNTALPLHYKKSQILPALMFDTSRVIPTESGASIVKYVLHNPLAEEYRGSLVPIEQAKGRFLFVASEDDLNWDSKGYMEEMVERLKRHGKKNYESVCYPGAGHYLEPPYGPYCPSSFHWVLGRPALWGGEPRSHAAAEVHMWKKIQEFFRTHLSCDAAQTKAKL</sequence>
<reference evidence="5" key="2">
    <citation type="submission" date="2025-08" db="UniProtKB">
        <authorList>
            <consortium name="Ensembl"/>
        </authorList>
    </citation>
    <scope>IDENTIFICATION</scope>
</reference>
<accession>A0A4W6C2U9</accession>
<dbReference type="AlphaFoldDB" id="A0A4W6C2U9"/>
<evidence type="ECO:0000313" key="6">
    <source>
        <dbReference type="Proteomes" id="UP000314980"/>
    </source>
</evidence>
<feature type="domain" description="BAAT/Acyl-CoA thioester hydrolase C-terminal" evidence="4">
    <location>
        <begin position="203"/>
        <end position="412"/>
    </location>
</feature>
<evidence type="ECO:0000256" key="2">
    <source>
        <dbReference type="PIRSR" id="PIRSR016521-1"/>
    </source>
</evidence>
<keyword evidence="6" id="KW-1185">Reference proteome</keyword>
<dbReference type="Pfam" id="PF08840">
    <property type="entry name" value="BAAT_C"/>
    <property type="match status" value="1"/>
</dbReference>
<protein>
    <recommendedName>
        <fullName evidence="7">Acyl-CoA thioesterase 21</fullName>
    </recommendedName>
</protein>
<organism evidence="5 6">
    <name type="scientific">Lates calcarifer</name>
    <name type="common">Barramundi</name>
    <name type="synonym">Holocentrus calcarifer</name>
    <dbReference type="NCBI Taxonomy" id="8187"/>
    <lineage>
        <taxon>Eukaryota</taxon>
        <taxon>Metazoa</taxon>
        <taxon>Chordata</taxon>
        <taxon>Craniata</taxon>
        <taxon>Vertebrata</taxon>
        <taxon>Euteleostomi</taxon>
        <taxon>Actinopterygii</taxon>
        <taxon>Neopterygii</taxon>
        <taxon>Teleostei</taxon>
        <taxon>Neoteleostei</taxon>
        <taxon>Acanthomorphata</taxon>
        <taxon>Carangaria</taxon>
        <taxon>Carangaria incertae sedis</taxon>
        <taxon>Centropomidae</taxon>
        <taxon>Lates</taxon>
    </lineage>
</organism>
<evidence type="ECO:0008006" key="7">
    <source>
        <dbReference type="Google" id="ProtNLM"/>
    </source>
</evidence>
<evidence type="ECO:0000259" key="4">
    <source>
        <dbReference type="Pfam" id="PF08840"/>
    </source>
</evidence>
<feature type="active site" description="Charge relay system" evidence="2">
    <location>
        <position position="327"/>
    </location>
</feature>
<dbReference type="GeneTree" id="ENSGT01010000222336"/>
<gene>
    <name evidence="5" type="primary">LOC108884332</name>
</gene>
<dbReference type="GO" id="GO:0047617">
    <property type="term" value="F:fatty acyl-CoA hydrolase activity"/>
    <property type="evidence" value="ECO:0007669"/>
    <property type="project" value="TreeGrafter"/>
</dbReference>
<reference evidence="5" key="3">
    <citation type="submission" date="2025-09" db="UniProtKB">
        <authorList>
            <consortium name="Ensembl"/>
        </authorList>
    </citation>
    <scope>IDENTIFICATION</scope>
</reference>
<dbReference type="GO" id="GO:0006637">
    <property type="term" value="P:acyl-CoA metabolic process"/>
    <property type="evidence" value="ECO:0007669"/>
    <property type="project" value="InterPro"/>
</dbReference>
<proteinExistence type="inferred from homology"/>
<dbReference type="Ensembl" id="ENSLCAT00010006059.1">
    <property type="protein sequence ID" value="ENSLCAP00010005908.1"/>
    <property type="gene ID" value="ENSLCAG00010002944.1"/>
</dbReference>
<dbReference type="Pfam" id="PF04775">
    <property type="entry name" value="Bile_Hydr_Trans"/>
    <property type="match status" value="1"/>
</dbReference>
<dbReference type="InterPro" id="IPR014940">
    <property type="entry name" value="BAAT_C"/>
</dbReference>
<reference evidence="6" key="1">
    <citation type="submission" date="2015-09" db="EMBL/GenBank/DDBJ databases">
        <authorList>
            <person name="Sai Rama Sridatta P."/>
        </authorList>
    </citation>
    <scope>NUCLEOTIDE SEQUENCE [LARGE SCALE GENOMIC DNA]</scope>
</reference>
<dbReference type="InterPro" id="IPR006862">
    <property type="entry name" value="Thio_Ohase/aa_AcTrfase"/>
</dbReference>
<feature type="active site" description="Charge relay system" evidence="2">
    <location>
        <position position="361"/>
    </location>
</feature>
<dbReference type="SUPFAM" id="SSF53474">
    <property type="entry name" value="alpha/beta-Hydrolases"/>
    <property type="match status" value="1"/>
</dbReference>
<dbReference type="PANTHER" id="PTHR10824:SF17">
    <property type="entry name" value="ACYL-COENZYME A THIOESTERASE 6"/>
    <property type="match status" value="1"/>
</dbReference>
<dbReference type="Gene3D" id="2.60.40.2240">
    <property type="entry name" value="Acyl-CoA thioester hydrolase/BAAT N-terminal domain"/>
    <property type="match status" value="1"/>
</dbReference>
<dbReference type="Gene3D" id="3.40.50.1820">
    <property type="entry name" value="alpha/beta hydrolase"/>
    <property type="match status" value="1"/>
</dbReference>
<dbReference type="PANTHER" id="PTHR10824">
    <property type="entry name" value="ACYL-COENZYME A THIOESTERASE-RELATED"/>
    <property type="match status" value="1"/>
</dbReference>
<feature type="active site" description="Charge relay system" evidence="2">
    <location>
        <position position="232"/>
    </location>
</feature>
<dbReference type="InterPro" id="IPR042490">
    <property type="entry name" value="Thio_Ohase/BAAT_N"/>
</dbReference>
<dbReference type="Proteomes" id="UP000314980">
    <property type="component" value="Unassembled WGS sequence"/>
</dbReference>
<evidence type="ECO:0000313" key="5">
    <source>
        <dbReference type="Ensembl" id="ENSLCAP00010005908.1"/>
    </source>
</evidence>
<dbReference type="PIRSF" id="PIRSF016521">
    <property type="entry name" value="Acyl-CoA_hydro"/>
    <property type="match status" value="1"/>
</dbReference>
<evidence type="ECO:0000259" key="3">
    <source>
        <dbReference type="Pfam" id="PF04775"/>
    </source>
</evidence>